<dbReference type="InterPro" id="IPR050109">
    <property type="entry name" value="HTH-type_TetR-like_transc_reg"/>
</dbReference>
<dbReference type="AlphaFoldDB" id="A0A171DPG2"/>
<dbReference type="InterPro" id="IPR041484">
    <property type="entry name" value="TetR_C_25"/>
</dbReference>
<evidence type="ECO:0000313" key="5">
    <source>
        <dbReference type="Proteomes" id="UP000077701"/>
    </source>
</evidence>
<dbReference type="GO" id="GO:0000976">
    <property type="term" value="F:transcription cis-regulatory region binding"/>
    <property type="evidence" value="ECO:0007669"/>
    <property type="project" value="TreeGrafter"/>
</dbReference>
<name>A0A171DPG2_9ACTN</name>
<evidence type="ECO:0000256" key="1">
    <source>
        <dbReference type="ARBA" id="ARBA00023125"/>
    </source>
</evidence>
<dbReference type="PANTHER" id="PTHR30055:SF146">
    <property type="entry name" value="HTH-TYPE TRANSCRIPTIONAL DUAL REGULATOR CECR"/>
    <property type="match status" value="1"/>
</dbReference>
<dbReference type="InterPro" id="IPR009057">
    <property type="entry name" value="Homeodomain-like_sf"/>
</dbReference>
<dbReference type="PANTHER" id="PTHR30055">
    <property type="entry name" value="HTH-TYPE TRANSCRIPTIONAL REGULATOR RUTR"/>
    <property type="match status" value="1"/>
</dbReference>
<dbReference type="Pfam" id="PF00440">
    <property type="entry name" value="TetR_N"/>
    <property type="match status" value="1"/>
</dbReference>
<feature type="domain" description="HTH tetR-type" evidence="3">
    <location>
        <begin position="8"/>
        <end position="68"/>
    </location>
</feature>
<comment type="caution">
    <text evidence="4">The sequence shown here is derived from an EMBL/GenBank/DDBJ whole genome shotgun (WGS) entry which is preliminary data.</text>
</comment>
<dbReference type="PRINTS" id="PR00455">
    <property type="entry name" value="HTHTETR"/>
</dbReference>
<dbReference type="OrthoDB" id="3403733at2"/>
<organism evidence="4 5">
    <name type="scientific">Planomonospora sphaerica</name>
    <dbReference type="NCBI Taxonomy" id="161355"/>
    <lineage>
        <taxon>Bacteria</taxon>
        <taxon>Bacillati</taxon>
        <taxon>Actinomycetota</taxon>
        <taxon>Actinomycetes</taxon>
        <taxon>Streptosporangiales</taxon>
        <taxon>Streptosporangiaceae</taxon>
        <taxon>Planomonospora</taxon>
    </lineage>
</organism>
<dbReference type="PROSITE" id="PS50977">
    <property type="entry name" value="HTH_TETR_2"/>
    <property type="match status" value="1"/>
</dbReference>
<dbReference type="Gene3D" id="1.10.357.10">
    <property type="entry name" value="Tetracycline Repressor, domain 2"/>
    <property type="match status" value="1"/>
</dbReference>
<evidence type="ECO:0000259" key="3">
    <source>
        <dbReference type="PROSITE" id="PS50977"/>
    </source>
</evidence>
<protein>
    <submittedName>
        <fullName evidence="4">TetR family transcriptional regulator</fullName>
    </submittedName>
</protein>
<reference evidence="5" key="2">
    <citation type="submission" date="2016-04" db="EMBL/GenBank/DDBJ databases">
        <title>Planomonospora sphaerica JCM9374 whole genome shotgun sequence.</title>
        <authorList>
            <person name="Suzuki T."/>
            <person name="Dohra H."/>
            <person name="Kodani S."/>
        </authorList>
    </citation>
    <scope>NUCLEOTIDE SEQUENCE [LARGE SCALE GENOMIC DNA]</scope>
    <source>
        <strain evidence="5">JCM 9374</strain>
    </source>
</reference>
<evidence type="ECO:0000256" key="2">
    <source>
        <dbReference type="PROSITE-ProRule" id="PRU00335"/>
    </source>
</evidence>
<dbReference type="Proteomes" id="UP000077701">
    <property type="component" value="Unassembled WGS sequence"/>
</dbReference>
<evidence type="ECO:0000313" key="4">
    <source>
        <dbReference type="EMBL" id="GAT70938.1"/>
    </source>
</evidence>
<dbReference type="InterPro" id="IPR001647">
    <property type="entry name" value="HTH_TetR"/>
</dbReference>
<feature type="DNA-binding region" description="H-T-H motif" evidence="2">
    <location>
        <begin position="31"/>
        <end position="50"/>
    </location>
</feature>
<dbReference type="GO" id="GO:0003700">
    <property type="term" value="F:DNA-binding transcription factor activity"/>
    <property type="evidence" value="ECO:0007669"/>
    <property type="project" value="TreeGrafter"/>
</dbReference>
<accession>A0A171DPG2</accession>
<proteinExistence type="predicted"/>
<dbReference type="EMBL" id="BDCX01000020">
    <property type="protein sequence ID" value="GAT70938.1"/>
    <property type="molecule type" value="Genomic_DNA"/>
</dbReference>
<dbReference type="STRING" id="161355.PS9374_06627"/>
<dbReference type="Pfam" id="PF17933">
    <property type="entry name" value="TetR_C_25"/>
    <property type="match status" value="1"/>
</dbReference>
<dbReference type="RefSeq" id="WP_068903630.1">
    <property type="nucleotide sequence ID" value="NZ_BDCX01000020.1"/>
</dbReference>
<reference evidence="4 5" key="1">
    <citation type="journal article" date="2016" name="Genome Announc.">
        <title>Draft Genome Sequence of Planomonospora sphaerica JCM9374, a Rare Actinomycete.</title>
        <authorList>
            <person name="Dohra H."/>
            <person name="Suzuki T."/>
            <person name="Inoue Y."/>
            <person name="Kodani S."/>
        </authorList>
    </citation>
    <scope>NUCLEOTIDE SEQUENCE [LARGE SCALE GENOMIC DNA]</scope>
    <source>
        <strain evidence="4 5">JCM 9374</strain>
    </source>
</reference>
<sequence>MCSARDDRTARAVIRDRALELFAAQGPASVTVRQIASAAEVSPGLVIHHFGSKDGLRAAVDDHVASVFDGLFAGAARGELDLSDGASMAEVLLAELPPDSPVPAYLRRLLLSGDPAGTAVFRRWFAASRAMTGKLVERGVLAPGRDPEVRTAFLMVNDLVLLLLRDQLADVLGVDPLAPEGASRWAEEVLSVYRDGLFGKGEETS</sequence>
<keyword evidence="1 2" id="KW-0238">DNA-binding</keyword>
<keyword evidence="5" id="KW-1185">Reference proteome</keyword>
<dbReference type="SUPFAM" id="SSF46689">
    <property type="entry name" value="Homeodomain-like"/>
    <property type="match status" value="1"/>
</dbReference>
<gene>
    <name evidence="4" type="ORF">PS9374_06627</name>
</gene>